<protein>
    <submittedName>
        <fullName evidence="1">Uncharacterized protein</fullName>
    </submittedName>
</protein>
<reference evidence="1" key="1">
    <citation type="submission" date="2017-05" db="UniProtKB">
        <authorList>
            <consortium name="EnsemblMetazoa"/>
        </authorList>
    </citation>
    <scope>IDENTIFICATION</scope>
</reference>
<evidence type="ECO:0000313" key="1">
    <source>
        <dbReference type="EnsemblMetazoa" id="Aqu2.1.43445_001"/>
    </source>
</evidence>
<organism evidence="1">
    <name type="scientific">Amphimedon queenslandica</name>
    <name type="common">Sponge</name>
    <dbReference type="NCBI Taxonomy" id="400682"/>
    <lineage>
        <taxon>Eukaryota</taxon>
        <taxon>Metazoa</taxon>
        <taxon>Porifera</taxon>
        <taxon>Demospongiae</taxon>
        <taxon>Heteroscleromorpha</taxon>
        <taxon>Haplosclerida</taxon>
        <taxon>Niphatidae</taxon>
        <taxon>Amphimedon</taxon>
    </lineage>
</organism>
<accession>A0A1X7VUB2</accession>
<sequence length="51" mass="5708">MIGIITQCKECVMTIINNALSFSSIRLSASITCRLGELFLVRLFTATNREQ</sequence>
<name>A0A1X7VUB2_AMPQE</name>
<proteinExistence type="predicted"/>
<dbReference type="AlphaFoldDB" id="A0A1X7VUB2"/>
<dbReference type="EnsemblMetazoa" id="Aqu2.1.43445_001">
    <property type="protein sequence ID" value="Aqu2.1.43445_001"/>
    <property type="gene ID" value="Aqu2.1.43445"/>
</dbReference>
<dbReference type="InParanoid" id="A0A1X7VUB2"/>